<name>A0A165Z7C5_9AGAM</name>
<protein>
    <submittedName>
        <fullName evidence="1">Uncharacterized protein</fullName>
    </submittedName>
</protein>
<evidence type="ECO:0000313" key="1">
    <source>
        <dbReference type="EMBL" id="KZT34014.1"/>
    </source>
</evidence>
<dbReference type="Proteomes" id="UP000076798">
    <property type="component" value="Unassembled WGS sequence"/>
</dbReference>
<reference evidence="1 2" key="1">
    <citation type="journal article" date="2016" name="Mol. Biol. Evol.">
        <title>Comparative Genomics of Early-Diverging Mushroom-Forming Fungi Provides Insights into the Origins of Lignocellulose Decay Capabilities.</title>
        <authorList>
            <person name="Nagy L.G."/>
            <person name="Riley R."/>
            <person name="Tritt A."/>
            <person name="Adam C."/>
            <person name="Daum C."/>
            <person name="Floudas D."/>
            <person name="Sun H."/>
            <person name="Yadav J.S."/>
            <person name="Pangilinan J."/>
            <person name="Larsson K.H."/>
            <person name="Matsuura K."/>
            <person name="Barry K."/>
            <person name="Labutti K."/>
            <person name="Kuo R."/>
            <person name="Ohm R.A."/>
            <person name="Bhattacharya S.S."/>
            <person name="Shirouzu T."/>
            <person name="Yoshinaga Y."/>
            <person name="Martin F.M."/>
            <person name="Grigoriev I.V."/>
            <person name="Hibbett D.S."/>
        </authorList>
    </citation>
    <scope>NUCLEOTIDE SEQUENCE [LARGE SCALE GENOMIC DNA]</scope>
    <source>
        <strain evidence="1 2">HHB10207 ss-3</strain>
    </source>
</reference>
<sequence length="129" mass="14661">MRRTRLCNLESAYDAKGGFSWGHLVQRKMTVNETNEKANSIPSRLSRPDRERGRKTPLYDIYCLSWETIIPGDRSYASSSHKNLRIGPQASASAYATTSHKTMQFGKVKALLVRKGALEDPTIFKLQHY</sequence>
<dbReference type="EMBL" id="KV428205">
    <property type="protein sequence ID" value="KZT34014.1"/>
    <property type="molecule type" value="Genomic_DNA"/>
</dbReference>
<dbReference type="AlphaFoldDB" id="A0A165Z7C5"/>
<organism evidence="1 2">
    <name type="scientific">Sistotremastrum suecicum HHB10207 ss-3</name>
    <dbReference type="NCBI Taxonomy" id="1314776"/>
    <lineage>
        <taxon>Eukaryota</taxon>
        <taxon>Fungi</taxon>
        <taxon>Dikarya</taxon>
        <taxon>Basidiomycota</taxon>
        <taxon>Agaricomycotina</taxon>
        <taxon>Agaricomycetes</taxon>
        <taxon>Sistotremastrales</taxon>
        <taxon>Sistotremastraceae</taxon>
        <taxon>Sistotremastrum</taxon>
    </lineage>
</organism>
<accession>A0A165Z7C5</accession>
<keyword evidence="2" id="KW-1185">Reference proteome</keyword>
<gene>
    <name evidence="1" type="ORF">SISSUDRAFT_359334</name>
</gene>
<proteinExistence type="predicted"/>
<evidence type="ECO:0000313" key="2">
    <source>
        <dbReference type="Proteomes" id="UP000076798"/>
    </source>
</evidence>